<evidence type="ECO:0000313" key="1">
    <source>
        <dbReference type="EMBL" id="WOB06283.1"/>
    </source>
</evidence>
<dbReference type="RefSeq" id="WP_316698667.1">
    <property type="nucleotide sequence ID" value="NZ_CP136336.1"/>
</dbReference>
<proteinExistence type="predicted"/>
<organism evidence="1 2">
    <name type="scientific">Piscinibacter gummiphilus</name>
    <dbReference type="NCBI Taxonomy" id="946333"/>
    <lineage>
        <taxon>Bacteria</taxon>
        <taxon>Pseudomonadati</taxon>
        <taxon>Pseudomonadota</taxon>
        <taxon>Betaproteobacteria</taxon>
        <taxon>Burkholderiales</taxon>
        <taxon>Sphaerotilaceae</taxon>
        <taxon>Piscinibacter</taxon>
    </lineage>
</organism>
<evidence type="ECO:0008006" key="3">
    <source>
        <dbReference type="Google" id="ProtNLM"/>
    </source>
</evidence>
<name>A0ABZ0CTS1_9BURK</name>
<dbReference type="EMBL" id="CP136336">
    <property type="protein sequence ID" value="WOB06283.1"/>
    <property type="molecule type" value="Genomic_DNA"/>
</dbReference>
<evidence type="ECO:0000313" key="2">
    <source>
        <dbReference type="Proteomes" id="UP001303946"/>
    </source>
</evidence>
<accession>A0ABZ0CTS1</accession>
<dbReference type="Proteomes" id="UP001303946">
    <property type="component" value="Chromosome"/>
</dbReference>
<keyword evidence="2" id="KW-1185">Reference proteome</keyword>
<sequence>MLSSLFGDLRTIRGNPAPEDPDHGFAATAILESVATEVNDRGQMVDSHQRDLVVSGSPAQAIRDHFTATRSDLDTATRLIALYDPTAVWASAVIKALSDASGRPIERLHLREQGTLRTLATIERTTLERRNEDMLRIYHADVRAPGTANAAVPLALMERSHMTAVIVGAMQPHAIDEMLDTLQAAVRHANWRCPTLLFMLPPNAVWIANKIGMIEWPARLKVQVLNEALTSASAVWNSLLGMWNRVKKEPVWGPPPALAPGLDGFQIKVADLSSTGASVAGAKVSLPVSAPAAAYDATVPLRRPLLDPALADRALDVLSALDGLFACAVVDASSGLILARQERKDQPVELDLAAAASAQLMRSHQHLARQLGLTTEIDEVMTSAGPRHHVMRNAARHKGLFLFAVLDKQRTNLALARYKLMEAEQSLG</sequence>
<reference evidence="1 2" key="1">
    <citation type="submission" date="2023-10" db="EMBL/GenBank/DDBJ databases">
        <title>Bacteria for the degradation of biodegradable plastic PBAT(Polybutylene adipate terephthalate).</title>
        <authorList>
            <person name="Weon H.-Y."/>
            <person name="Yeon J."/>
        </authorList>
    </citation>
    <scope>NUCLEOTIDE SEQUENCE [LARGE SCALE GENOMIC DNA]</scope>
    <source>
        <strain evidence="1 2">SBD 7-3</strain>
    </source>
</reference>
<protein>
    <recommendedName>
        <fullName evidence="3">Roadblock/LAMTOR2 domain-containing protein</fullName>
    </recommendedName>
</protein>
<gene>
    <name evidence="1" type="ORF">RXV79_15265</name>
</gene>
<dbReference type="Gene3D" id="3.30.450.30">
    <property type="entry name" value="Dynein light chain 2a, cytoplasmic"/>
    <property type="match status" value="1"/>
</dbReference>